<dbReference type="EMBL" id="NEVK01000008">
    <property type="protein sequence ID" value="OZI16458.1"/>
    <property type="molecule type" value="Genomic_DNA"/>
</dbReference>
<organism evidence="1 2">
    <name type="scientific">Bordetella genomosp. 7</name>
    <dbReference type="NCBI Taxonomy" id="1416805"/>
    <lineage>
        <taxon>Bacteria</taxon>
        <taxon>Pseudomonadati</taxon>
        <taxon>Pseudomonadota</taxon>
        <taxon>Betaproteobacteria</taxon>
        <taxon>Burkholderiales</taxon>
        <taxon>Alcaligenaceae</taxon>
        <taxon>Bordetella</taxon>
    </lineage>
</organism>
<gene>
    <name evidence="1" type="ORF">CAL19_17420</name>
</gene>
<name>A0A261QUJ7_9BORD</name>
<dbReference type="RefSeq" id="WP_094797529.1">
    <property type="nucleotide sequence ID" value="NZ_NEVI01000023.1"/>
</dbReference>
<dbReference type="Proteomes" id="UP000216947">
    <property type="component" value="Unassembled WGS sequence"/>
</dbReference>
<evidence type="ECO:0000313" key="1">
    <source>
        <dbReference type="EMBL" id="OZI16458.1"/>
    </source>
</evidence>
<dbReference type="InterPro" id="IPR032710">
    <property type="entry name" value="NTF2-like_dom_sf"/>
</dbReference>
<dbReference type="AlphaFoldDB" id="A0A261QUJ7"/>
<evidence type="ECO:0008006" key="3">
    <source>
        <dbReference type="Google" id="ProtNLM"/>
    </source>
</evidence>
<sequence>MPSAIPTTTAALMRNYLRAKDENRPLYMARAFASDAVLKMTLRTPAIAFPPEARGLDAITEALVRTFGQTYENVFTFYLAHPGEHAVLTEYACDWFVGMTEKNTGRVRIGCGSYDWEFQAAPHLARKLTITIETMLSLPPDTEAQIFGWLASLPYPWIDARNLVNSAPPIEALAPVMHWIRRADRDAYPLDGTA</sequence>
<proteinExistence type="predicted"/>
<protein>
    <recommendedName>
        <fullName evidence="3">SnoaL-like domain-containing protein</fullName>
    </recommendedName>
</protein>
<accession>A0A261QUJ7</accession>
<dbReference type="OrthoDB" id="8388066at2"/>
<reference evidence="2" key="1">
    <citation type="submission" date="2017-05" db="EMBL/GenBank/DDBJ databases">
        <title>Complete and WGS of Bordetella genogroups.</title>
        <authorList>
            <person name="Spilker T."/>
            <person name="Lipuma J."/>
        </authorList>
    </citation>
    <scope>NUCLEOTIDE SEQUENCE [LARGE SCALE GENOMIC DNA]</scope>
    <source>
        <strain evidence="2">AU18089</strain>
    </source>
</reference>
<dbReference type="SUPFAM" id="SSF54427">
    <property type="entry name" value="NTF2-like"/>
    <property type="match status" value="1"/>
</dbReference>
<comment type="caution">
    <text evidence="1">The sequence shown here is derived from an EMBL/GenBank/DDBJ whole genome shotgun (WGS) entry which is preliminary data.</text>
</comment>
<keyword evidence="2" id="KW-1185">Reference proteome</keyword>
<evidence type="ECO:0000313" key="2">
    <source>
        <dbReference type="Proteomes" id="UP000216947"/>
    </source>
</evidence>